<evidence type="ECO:0000256" key="6">
    <source>
        <dbReference type="ARBA" id="ARBA00047665"/>
    </source>
</evidence>
<sequence>MTENYTALYDQHKKAGASFTDFGGWQMPLKYTSELAEHHAVRNAAGLFDLSHMGEVWVTGPDAGAFLDYALAGKLSAIAVGKAKYSLICDADGGIIDDLISYRRPSSEEGADKYLVVPNAGNATVVAAALAERAANFDVVVEDASAETSLIAVQGPAAEAILLALVPAEQHTLVTELKYYAAVEVGLTVNGTVQTLLLARTGYTGEDGFEIYVPNVDAAGLWEALLDAGAAHGLIPAGLACRDSLRLEAGMPLYGNELSRHVNAYAAGLGPVVSLAKESDFVGKEALAAIKAAGVGSTIGQKLVGLRGLGRRAARGHYPVLKDGTLIGEVTSGQPSPTLGYPVAMAYVDVEHSEVGTVLDVDLRGKAERFEVVALPFYRRAH</sequence>
<feature type="binding site" evidence="8">
    <location>
        <position position="210"/>
    </location>
    <ligand>
        <name>substrate</name>
    </ligand>
</feature>
<dbReference type="Proteomes" id="UP000003828">
    <property type="component" value="Unassembled WGS sequence"/>
</dbReference>
<dbReference type="GO" id="GO:0008168">
    <property type="term" value="F:methyltransferase activity"/>
    <property type="evidence" value="ECO:0007669"/>
    <property type="project" value="UniProtKB-KW"/>
</dbReference>
<comment type="subunit">
    <text evidence="7">The glycine cleavage system is composed of four proteins: P, T, L and H.</text>
</comment>
<evidence type="ECO:0000259" key="9">
    <source>
        <dbReference type="Pfam" id="PF01571"/>
    </source>
</evidence>
<dbReference type="GO" id="GO:0019464">
    <property type="term" value="P:glycine decarboxylation via glycine cleavage system"/>
    <property type="evidence" value="ECO:0007669"/>
    <property type="project" value="UniProtKB-UniRule"/>
</dbReference>
<evidence type="ECO:0000256" key="1">
    <source>
        <dbReference type="ARBA" id="ARBA00008609"/>
    </source>
</evidence>
<comment type="similarity">
    <text evidence="1 7">Belongs to the GcvT family.</text>
</comment>
<gene>
    <name evidence="7 11" type="primary">gcvT</name>
    <name evidence="11" type="ORF">ARGLB_081_00030</name>
</gene>
<reference evidence="11 12" key="1">
    <citation type="submission" date="2011-12" db="EMBL/GenBank/DDBJ databases">
        <title>Whole genome shotgun sequence of Arthrobacter globiformis NBRC 12137.</title>
        <authorList>
            <person name="Miyazawa S."/>
            <person name="Hosoyama A."/>
            <person name="Tsuchikane K."/>
            <person name="Katsumata H."/>
            <person name="Yamazaki S."/>
            <person name="Fujita N."/>
        </authorList>
    </citation>
    <scope>NUCLEOTIDE SEQUENCE [LARGE SCALE GENOMIC DNA]</scope>
    <source>
        <strain evidence="11 12">NBRC 12137</strain>
    </source>
</reference>
<evidence type="ECO:0000256" key="3">
    <source>
        <dbReference type="ARBA" id="ARBA00022576"/>
    </source>
</evidence>
<evidence type="ECO:0000313" key="12">
    <source>
        <dbReference type="Proteomes" id="UP000003828"/>
    </source>
</evidence>
<dbReference type="GO" id="GO:0005829">
    <property type="term" value="C:cytosol"/>
    <property type="evidence" value="ECO:0007669"/>
    <property type="project" value="TreeGrafter"/>
</dbReference>
<keyword evidence="12" id="KW-1185">Reference proteome</keyword>
<evidence type="ECO:0000256" key="5">
    <source>
        <dbReference type="ARBA" id="ARBA00031395"/>
    </source>
</evidence>
<dbReference type="Gene3D" id="2.40.30.110">
    <property type="entry name" value="Aminomethyltransferase beta-barrel domains"/>
    <property type="match status" value="1"/>
</dbReference>
<comment type="catalytic activity">
    <reaction evidence="6 7">
        <text>N(6)-[(R)-S(8)-aminomethyldihydrolipoyl]-L-lysyl-[protein] + (6S)-5,6,7,8-tetrahydrofolate = N(6)-[(R)-dihydrolipoyl]-L-lysyl-[protein] + (6R)-5,10-methylene-5,6,7,8-tetrahydrofolate + NH4(+)</text>
        <dbReference type="Rhea" id="RHEA:16945"/>
        <dbReference type="Rhea" id="RHEA-COMP:10475"/>
        <dbReference type="Rhea" id="RHEA-COMP:10492"/>
        <dbReference type="ChEBI" id="CHEBI:15636"/>
        <dbReference type="ChEBI" id="CHEBI:28938"/>
        <dbReference type="ChEBI" id="CHEBI:57453"/>
        <dbReference type="ChEBI" id="CHEBI:83100"/>
        <dbReference type="ChEBI" id="CHEBI:83143"/>
        <dbReference type="EC" id="2.1.2.10"/>
    </reaction>
</comment>
<protein>
    <recommendedName>
        <fullName evidence="2 7">Aminomethyltransferase</fullName>
        <ecNumber evidence="2 7">2.1.2.10</ecNumber>
    </recommendedName>
    <alternativeName>
        <fullName evidence="5 7">Glycine cleavage system T protein</fullName>
    </alternativeName>
</protein>
<proteinExistence type="inferred from homology"/>
<keyword evidence="4 7" id="KW-0808">Transferase</keyword>
<dbReference type="NCBIfam" id="NF001567">
    <property type="entry name" value="PRK00389.1"/>
    <property type="match status" value="1"/>
</dbReference>
<dbReference type="GO" id="GO:0005960">
    <property type="term" value="C:glycine cleavage complex"/>
    <property type="evidence" value="ECO:0007669"/>
    <property type="project" value="InterPro"/>
</dbReference>
<dbReference type="OrthoDB" id="9774591at2"/>
<dbReference type="InterPro" id="IPR028896">
    <property type="entry name" value="GcvT/YgfZ/DmdA"/>
</dbReference>
<dbReference type="PANTHER" id="PTHR43757:SF2">
    <property type="entry name" value="AMINOMETHYLTRANSFERASE, MITOCHONDRIAL"/>
    <property type="match status" value="1"/>
</dbReference>
<evidence type="ECO:0000256" key="7">
    <source>
        <dbReference type="HAMAP-Rule" id="MF_00259"/>
    </source>
</evidence>
<dbReference type="RefSeq" id="WP_003804324.1">
    <property type="nucleotide sequence ID" value="NZ_BAEG01000081.1"/>
</dbReference>
<dbReference type="Gene3D" id="4.10.1250.10">
    <property type="entry name" value="Aminomethyltransferase fragment"/>
    <property type="match status" value="1"/>
</dbReference>
<dbReference type="InterPro" id="IPR022903">
    <property type="entry name" value="GcvT_bac"/>
</dbReference>
<evidence type="ECO:0000256" key="8">
    <source>
        <dbReference type="PIRSR" id="PIRSR006487-1"/>
    </source>
</evidence>
<dbReference type="Gene3D" id="3.30.70.1400">
    <property type="entry name" value="Aminomethyltransferase beta-barrel domains"/>
    <property type="match status" value="1"/>
</dbReference>
<feature type="domain" description="GCVT N-terminal" evidence="9">
    <location>
        <begin position="8"/>
        <end position="277"/>
    </location>
</feature>
<organism evidence="11 12">
    <name type="scientific">Arthrobacter globiformis (strain ATCC 8010 / DSM 20124 / JCM 1332 / NBRC 12137 / NCIMB 8907 / NRRL B-2979 / 168)</name>
    <dbReference type="NCBI Taxonomy" id="1077972"/>
    <lineage>
        <taxon>Bacteria</taxon>
        <taxon>Bacillati</taxon>
        <taxon>Actinomycetota</taxon>
        <taxon>Actinomycetes</taxon>
        <taxon>Micrococcales</taxon>
        <taxon>Micrococcaceae</taxon>
        <taxon>Arthrobacter</taxon>
    </lineage>
</organism>
<dbReference type="HAMAP" id="MF_00259">
    <property type="entry name" value="GcvT"/>
    <property type="match status" value="1"/>
</dbReference>
<comment type="caution">
    <text evidence="11">The sequence shown here is derived from an EMBL/GenBank/DDBJ whole genome shotgun (WGS) entry which is preliminary data.</text>
</comment>
<dbReference type="Gene3D" id="3.30.1360.120">
    <property type="entry name" value="Probable tRNA modification gtpase trme, domain 1"/>
    <property type="match status" value="1"/>
</dbReference>
<dbReference type="PANTHER" id="PTHR43757">
    <property type="entry name" value="AMINOMETHYLTRANSFERASE"/>
    <property type="match status" value="1"/>
</dbReference>
<dbReference type="Pfam" id="PF01571">
    <property type="entry name" value="GCV_T"/>
    <property type="match status" value="1"/>
</dbReference>
<dbReference type="PIRSF" id="PIRSF006487">
    <property type="entry name" value="GcvT"/>
    <property type="match status" value="1"/>
</dbReference>
<dbReference type="EMBL" id="BAEG01000081">
    <property type="protein sequence ID" value="GAB15112.1"/>
    <property type="molecule type" value="Genomic_DNA"/>
</dbReference>
<dbReference type="SUPFAM" id="SSF103025">
    <property type="entry name" value="Folate-binding domain"/>
    <property type="match status" value="1"/>
</dbReference>
<dbReference type="InterPro" id="IPR006222">
    <property type="entry name" value="GCVT_N"/>
</dbReference>
<evidence type="ECO:0000256" key="4">
    <source>
        <dbReference type="ARBA" id="ARBA00022679"/>
    </source>
</evidence>
<dbReference type="Pfam" id="PF08669">
    <property type="entry name" value="GCV_T_C"/>
    <property type="match status" value="1"/>
</dbReference>
<dbReference type="AlphaFoldDB" id="H0QQL1"/>
<dbReference type="GO" id="GO:0032259">
    <property type="term" value="P:methylation"/>
    <property type="evidence" value="ECO:0007669"/>
    <property type="project" value="UniProtKB-KW"/>
</dbReference>
<accession>H0QQL1</accession>
<comment type="function">
    <text evidence="7">The glycine cleavage system catalyzes the degradation of glycine.</text>
</comment>
<dbReference type="GO" id="GO:0008483">
    <property type="term" value="F:transaminase activity"/>
    <property type="evidence" value="ECO:0007669"/>
    <property type="project" value="UniProtKB-KW"/>
</dbReference>
<dbReference type="InterPro" id="IPR029043">
    <property type="entry name" value="GcvT/YgfZ_C"/>
</dbReference>
<name>H0QQL1_ARTG1</name>
<evidence type="ECO:0000259" key="10">
    <source>
        <dbReference type="Pfam" id="PF08669"/>
    </source>
</evidence>
<dbReference type="EC" id="2.1.2.10" evidence="2 7"/>
<evidence type="ECO:0000313" key="11">
    <source>
        <dbReference type="EMBL" id="GAB15112.1"/>
    </source>
</evidence>
<dbReference type="SUPFAM" id="SSF101790">
    <property type="entry name" value="Aminomethyltransferase beta-barrel domain"/>
    <property type="match status" value="1"/>
</dbReference>
<feature type="domain" description="Aminomethyltransferase C-terminal" evidence="10">
    <location>
        <begin position="302"/>
        <end position="378"/>
    </location>
</feature>
<dbReference type="InterPro" id="IPR013977">
    <property type="entry name" value="GcvT_C"/>
</dbReference>
<dbReference type="GO" id="GO:0004047">
    <property type="term" value="F:aminomethyltransferase activity"/>
    <property type="evidence" value="ECO:0007669"/>
    <property type="project" value="UniProtKB-UniRule"/>
</dbReference>
<dbReference type="InterPro" id="IPR027266">
    <property type="entry name" value="TrmE/GcvT-like"/>
</dbReference>
<dbReference type="InterPro" id="IPR006223">
    <property type="entry name" value="GcvT"/>
</dbReference>
<dbReference type="eggNOG" id="COG0404">
    <property type="taxonomic scope" value="Bacteria"/>
</dbReference>
<dbReference type="STRING" id="1077972.ARGLB_081_00030"/>
<keyword evidence="3 7" id="KW-0032">Aminotransferase</keyword>
<keyword evidence="11" id="KW-0489">Methyltransferase</keyword>
<evidence type="ECO:0000256" key="2">
    <source>
        <dbReference type="ARBA" id="ARBA00012616"/>
    </source>
</evidence>
<dbReference type="NCBIfam" id="TIGR00528">
    <property type="entry name" value="gcvT"/>
    <property type="match status" value="1"/>
</dbReference>
<dbReference type="FunFam" id="2.40.30.110:FF:000003">
    <property type="entry name" value="Aminomethyltransferase"/>
    <property type="match status" value="1"/>
</dbReference>